<dbReference type="EMBL" id="CAJHNH020000269">
    <property type="protein sequence ID" value="CAG5116552.1"/>
    <property type="molecule type" value="Genomic_DNA"/>
</dbReference>
<sequence>MVKAALAAVEMFSHTSSITMAKRKCKDVLQENCSKLGSHSLTDYLSKSTNVEITIDTLTCNDKEEPLHDGKTNTKMKYISIALYDIPAADGAKSLGSMMFGETFLDSRISVAGSQDVTSDYLILTSTIPRQHMWSPQGEVFMMETWTALLSAEKVKLTVYKHGLAVESSDYGSFALHGSDISSLLLYDANSMTDVVILIVEIKLTAALTDSLPPHLYIPCDDSKTSRIVFAFCPHSKPHSQLYGNVLPVWKRGSQFPSVERLDVLSSDLQHLHTYLQSKQNVPGAGTSLTTGLQRIGSEISGLFSFLKHLEKSCGMQSPVTCEIFHSLTEAPVTREDHGDETIIITIVAGLPGSGKETLASLLTSLNTDFTNWLVYEQLEQCQVVTASLHQTMFAAAQSQKQWLLTKSTRLVIVAPGLCDTADVVRAISHHPNHKLRSQFVVGSVTVCIDPENTFMEHKMTFPVLAGNCAQGWVNNILFTSKTDASSDLLETIQALIRSINPEVDFLKMSNDTVTRESDIELIMSETAFNEPELETVRVLLKPHWHEGYPHAWPCNPPMNDVVLRFTHPLEKHLTIKMLRGIKSSLKHHPFDGNIYFVGGNLIFIGSPKYVDIQFTTVSGQLIMNNVTSNPPSEGIHCVICFTGIGLQELELKQLLSSCIKQRPNKKSFLTKQDLTNEEVDQIHKLHHLDELPEGWYYSGSRFVSMDGQRSQKHPNLEKFIQDYLSEKNAEIERYNAKLESENYVKLWEK</sequence>
<comment type="caution">
    <text evidence="5">The sequence shown here is derived from an EMBL/GenBank/DDBJ whole genome shotgun (WGS) entry which is preliminary data.</text>
</comment>
<evidence type="ECO:0000259" key="4">
    <source>
        <dbReference type="Pfam" id="PF26246"/>
    </source>
</evidence>
<reference evidence="5" key="1">
    <citation type="submission" date="2021-04" db="EMBL/GenBank/DDBJ databases">
        <authorList>
            <consortium name="Molecular Ecology Group"/>
        </authorList>
    </citation>
    <scope>NUCLEOTIDE SEQUENCE</scope>
</reference>
<dbReference type="Pfam" id="PF26246">
    <property type="entry name" value="PH_DAAF9"/>
    <property type="match status" value="1"/>
</dbReference>
<feature type="domain" description="DAAF9 pita-bread-like" evidence="2">
    <location>
        <begin position="2"/>
        <end position="113"/>
    </location>
</feature>
<protein>
    <submittedName>
        <fullName evidence="5">Uncharacterized protein</fullName>
    </submittedName>
</protein>
<feature type="domain" description="DAAF9" evidence="3">
    <location>
        <begin position="345"/>
        <end position="545"/>
    </location>
</feature>
<dbReference type="InterPro" id="IPR056414">
    <property type="entry name" value="DAAF9_CobW_C"/>
</dbReference>
<evidence type="ECO:0000313" key="6">
    <source>
        <dbReference type="Proteomes" id="UP000678393"/>
    </source>
</evidence>
<dbReference type="OrthoDB" id="72033at2759"/>
<dbReference type="InterPro" id="IPR058844">
    <property type="entry name" value="PB_DAAF9"/>
</dbReference>
<dbReference type="InterPro" id="IPR027417">
    <property type="entry name" value="P-loop_NTPase"/>
</dbReference>
<dbReference type="Pfam" id="PF23319">
    <property type="entry name" value="CobW_C_DAAF9"/>
    <property type="match status" value="1"/>
</dbReference>
<feature type="domain" description="DAAF9 PH" evidence="4">
    <location>
        <begin position="148"/>
        <end position="311"/>
    </location>
</feature>
<feature type="domain" description="DAAF9 CobW C-like" evidence="1">
    <location>
        <begin position="561"/>
        <end position="625"/>
    </location>
</feature>
<gene>
    <name evidence="5" type="ORF">CUNI_LOCUS2110</name>
</gene>
<organism evidence="5 6">
    <name type="scientific">Candidula unifasciata</name>
    <dbReference type="NCBI Taxonomy" id="100452"/>
    <lineage>
        <taxon>Eukaryota</taxon>
        <taxon>Metazoa</taxon>
        <taxon>Spiralia</taxon>
        <taxon>Lophotrochozoa</taxon>
        <taxon>Mollusca</taxon>
        <taxon>Gastropoda</taxon>
        <taxon>Heterobranchia</taxon>
        <taxon>Euthyneura</taxon>
        <taxon>Panpulmonata</taxon>
        <taxon>Eupulmonata</taxon>
        <taxon>Stylommatophora</taxon>
        <taxon>Helicina</taxon>
        <taxon>Helicoidea</taxon>
        <taxon>Geomitridae</taxon>
        <taxon>Candidula</taxon>
    </lineage>
</organism>
<accession>A0A8S3YM75</accession>
<evidence type="ECO:0000259" key="3">
    <source>
        <dbReference type="Pfam" id="PF25204"/>
    </source>
</evidence>
<dbReference type="InterPro" id="IPR057478">
    <property type="entry name" value="DAAF9_2"/>
</dbReference>
<dbReference type="PANTHER" id="PTHR33664:SF1">
    <property type="entry name" value="DYNEIN AXONEMAL ASSEMBLY FACTOR 9"/>
    <property type="match status" value="1"/>
</dbReference>
<dbReference type="Gene3D" id="3.40.50.300">
    <property type="entry name" value="P-loop containing nucleotide triphosphate hydrolases"/>
    <property type="match status" value="1"/>
</dbReference>
<dbReference type="PANTHER" id="PTHR33664">
    <property type="entry name" value="RCG26366"/>
    <property type="match status" value="1"/>
</dbReference>
<evidence type="ECO:0000259" key="1">
    <source>
        <dbReference type="Pfam" id="PF23319"/>
    </source>
</evidence>
<keyword evidence="6" id="KW-1185">Reference proteome</keyword>
<dbReference type="InterPro" id="IPR040342">
    <property type="entry name" value="DNAAF9"/>
</dbReference>
<dbReference type="Pfam" id="PF25203">
    <property type="entry name" value="PB_DAAF9"/>
    <property type="match status" value="1"/>
</dbReference>
<name>A0A8S3YM75_9EUPU</name>
<dbReference type="Pfam" id="PF25204">
    <property type="entry name" value="DAAF9_2"/>
    <property type="match status" value="1"/>
</dbReference>
<dbReference type="InterPro" id="IPR058843">
    <property type="entry name" value="PH_DAAF9"/>
</dbReference>
<evidence type="ECO:0000313" key="5">
    <source>
        <dbReference type="EMBL" id="CAG5116552.1"/>
    </source>
</evidence>
<dbReference type="AlphaFoldDB" id="A0A8S3YM75"/>
<proteinExistence type="predicted"/>
<evidence type="ECO:0000259" key="2">
    <source>
        <dbReference type="Pfam" id="PF25203"/>
    </source>
</evidence>
<dbReference type="Proteomes" id="UP000678393">
    <property type="component" value="Unassembled WGS sequence"/>
</dbReference>